<evidence type="ECO:0000256" key="9">
    <source>
        <dbReference type="SAM" id="MobiDB-lite"/>
    </source>
</evidence>
<feature type="compositionally biased region" description="Low complexity" evidence="9">
    <location>
        <begin position="1021"/>
        <end position="1033"/>
    </location>
</feature>
<feature type="compositionally biased region" description="Low complexity" evidence="9">
    <location>
        <begin position="816"/>
        <end position="826"/>
    </location>
</feature>
<feature type="domain" description="RDRP core" evidence="10">
    <location>
        <begin position="152"/>
        <end position="710"/>
    </location>
</feature>
<dbReference type="EC" id="2.7.7.48" evidence="8"/>
<evidence type="ECO:0000256" key="2">
    <source>
        <dbReference type="ARBA" id="ARBA00022484"/>
    </source>
</evidence>
<dbReference type="InterPro" id="IPR058752">
    <property type="entry name" value="RDRP_C_head"/>
</dbReference>
<evidence type="ECO:0000259" key="10">
    <source>
        <dbReference type="Pfam" id="PF05183"/>
    </source>
</evidence>
<comment type="caution">
    <text evidence="12">The sequence shown here is derived from an EMBL/GenBank/DDBJ whole genome shotgun (WGS) entry which is preliminary data.</text>
</comment>
<feature type="compositionally biased region" description="Low complexity" evidence="9">
    <location>
        <begin position="985"/>
        <end position="1014"/>
    </location>
</feature>
<keyword evidence="2 8" id="KW-0696">RNA-directed RNA polymerase</keyword>
<feature type="domain" description="RDRP C-terminal head" evidence="11">
    <location>
        <begin position="731"/>
        <end position="892"/>
    </location>
</feature>
<evidence type="ECO:0000256" key="5">
    <source>
        <dbReference type="ARBA" id="ARBA00022884"/>
    </source>
</evidence>
<protein>
    <recommendedName>
        <fullName evidence="8">RNA-dependent RNA polymerase</fullName>
        <ecNumber evidence="8">2.7.7.48</ecNumber>
    </recommendedName>
</protein>
<dbReference type="GO" id="GO:0003723">
    <property type="term" value="F:RNA binding"/>
    <property type="evidence" value="ECO:0007669"/>
    <property type="project" value="UniProtKB-KW"/>
</dbReference>
<dbReference type="Proteomes" id="UP000807716">
    <property type="component" value="Unassembled WGS sequence"/>
</dbReference>
<dbReference type="PANTHER" id="PTHR23079:SF55">
    <property type="entry name" value="RNA-DIRECTED RNA POLYMERASE"/>
    <property type="match status" value="1"/>
</dbReference>
<feature type="compositionally biased region" description="Polar residues" evidence="9">
    <location>
        <begin position="1039"/>
        <end position="1055"/>
    </location>
</feature>
<keyword evidence="5 8" id="KW-0694">RNA-binding</keyword>
<dbReference type="EMBL" id="JAAAJB010000094">
    <property type="protein sequence ID" value="KAG0266423.1"/>
    <property type="molecule type" value="Genomic_DNA"/>
</dbReference>
<reference evidence="12" key="1">
    <citation type="journal article" date="2020" name="Fungal Divers.">
        <title>Resolving the Mortierellaceae phylogeny through synthesis of multi-gene phylogenetics and phylogenomics.</title>
        <authorList>
            <person name="Vandepol N."/>
            <person name="Liber J."/>
            <person name="Desiro A."/>
            <person name="Na H."/>
            <person name="Kennedy M."/>
            <person name="Barry K."/>
            <person name="Grigoriev I.V."/>
            <person name="Miller A.N."/>
            <person name="O'Donnell K."/>
            <person name="Stajich J.E."/>
            <person name="Bonito G."/>
        </authorList>
    </citation>
    <scope>NUCLEOTIDE SEQUENCE</scope>
    <source>
        <strain evidence="12">BC1065</strain>
    </source>
</reference>
<evidence type="ECO:0000256" key="3">
    <source>
        <dbReference type="ARBA" id="ARBA00022679"/>
    </source>
</evidence>
<feature type="region of interest" description="Disordered" evidence="9">
    <location>
        <begin position="1"/>
        <end position="24"/>
    </location>
</feature>
<evidence type="ECO:0000256" key="8">
    <source>
        <dbReference type="RuleBase" id="RU363098"/>
    </source>
</evidence>
<evidence type="ECO:0000256" key="1">
    <source>
        <dbReference type="ARBA" id="ARBA00005762"/>
    </source>
</evidence>
<accession>A0A9P6QDU7</accession>
<comment type="catalytic activity">
    <reaction evidence="7 8">
        <text>RNA(n) + a ribonucleoside 5'-triphosphate = RNA(n+1) + diphosphate</text>
        <dbReference type="Rhea" id="RHEA:21248"/>
        <dbReference type="Rhea" id="RHEA-COMP:14527"/>
        <dbReference type="Rhea" id="RHEA-COMP:17342"/>
        <dbReference type="ChEBI" id="CHEBI:33019"/>
        <dbReference type="ChEBI" id="CHEBI:61557"/>
        <dbReference type="ChEBI" id="CHEBI:140395"/>
        <dbReference type="EC" id="2.7.7.48"/>
    </reaction>
</comment>
<dbReference type="Pfam" id="PF26253">
    <property type="entry name" value="RdRP_head"/>
    <property type="match status" value="1"/>
</dbReference>
<dbReference type="Pfam" id="PF05183">
    <property type="entry name" value="RdRP"/>
    <property type="match status" value="1"/>
</dbReference>
<evidence type="ECO:0000313" key="13">
    <source>
        <dbReference type="Proteomes" id="UP000807716"/>
    </source>
</evidence>
<organism evidence="12 13">
    <name type="scientific">Actinomortierella ambigua</name>
    <dbReference type="NCBI Taxonomy" id="1343610"/>
    <lineage>
        <taxon>Eukaryota</taxon>
        <taxon>Fungi</taxon>
        <taxon>Fungi incertae sedis</taxon>
        <taxon>Mucoromycota</taxon>
        <taxon>Mortierellomycotina</taxon>
        <taxon>Mortierellomycetes</taxon>
        <taxon>Mortierellales</taxon>
        <taxon>Mortierellaceae</taxon>
        <taxon>Actinomortierella</taxon>
    </lineage>
</organism>
<keyword evidence="13" id="KW-1185">Reference proteome</keyword>
<dbReference type="OrthoDB" id="6513042at2759"/>
<proteinExistence type="inferred from homology"/>
<dbReference type="GO" id="GO:0030422">
    <property type="term" value="P:siRNA processing"/>
    <property type="evidence" value="ECO:0007669"/>
    <property type="project" value="TreeGrafter"/>
</dbReference>
<dbReference type="InterPro" id="IPR057596">
    <property type="entry name" value="RDRP_core"/>
</dbReference>
<gene>
    <name evidence="12" type="ORF">DFQ27_009799</name>
</gene>
<name>A0A9P6QDU7_9FUNG</name>
<keyword evidence="6" id="KW-0943">RNA-mediated gene silencing</keyword>
<evidence type="ECO:0000313" key="12">
    <source>
        <dbReference type="EMBL" id="KAG0266423.1"/>
    </source>
</evidence>
<keyword evidence="3 8" id="KW-0808">Transferase</keyword>
<evidence type="ECO:0000256" key="4">
    <source>
        <dbReference type="ARBA" id="ARBA00022695"/>
    </source>
</evidence>
<evidence type="ECO:0000256" key="6">
    <source>
        <dbReference type="ARBA" id="ARBA00023158"/>
    </source>
</evidence>
<dbReference type="GO" id="GO:0031380">
    <property type="term" value="C:nuclear RNA-directed RNA polymerase complex"/>
    <property type="evidence" value="ECO:0007669"/>
    <property type="project" value="TreeGrafter"/>
</dbReference>
<dbReference type="PANTHER" id="PTHR23079">
    <property type="entry name" value="RNA-DEPENDENT RNA POLYMERASE"/>
    <property type="match status" value="1"/>
</dbReference>
<dbReference type="GO" id="GO:0003968">
    <property type="term" value="F:RNA-directed RNA polymerase activity"/>
    <property type="evidence" value="ECO:0007669"/>
    <property type="project" value="UniProtKB-KW"/>
</dbReference>
<sequence>MIELWPSTPGASTTPAQPDPPSQKVKLDYNLCSPSGAVRPSRIATVVDHTMLEGGSWQVIGIKLRFDVHFMLESALSYNYLLAENITPEFVSLLASIDPIKACGILENIVGRRARIWNPLVVLKNEVRRLNHIPVHPRMVPNHNVLLRKVVVTPTTMYLIPPTIETSNRIIRRYQEYEDFFLRVEFADEGPDKIWSREGQINVALFNRIYATLVQGVQIGDRLYEFLAFSSSQLRENAAWFFCSDGGRNPTPNQIREWMGDFSRIKSIAKYGARMGQCFSSTRPITELSADRVKLLDDIERAGMTFTDGCGMISPALAEYIRKRLDKDVTPSAFQIRLGGSKGVLAVAAWDPERRHTNADFWVGIRPSMNKFDSGHFVLEVIKTSNFIPSYLNRQIVVLLSALGVPDKVFLDLKDQMVREFDQMETSDLIAYRILAQQWDESGTYRIMSAMIKAGFLKTGDIFLRNLLKLCKHQMLEDLAKRARIFVPQGAFLLGVVDETGTLEEDEIFLQISSIESPNKWQVVEQTCMIVRSPCFHPGDIRVVRAVDNPRLRHLHDVVVFNTKGRRSLPNMCSGGDLDGDEFTIIWDPTIVKCIKQEPPMDYKGHDTLVKHNITIRDVQSFFVQHAVANNLGLIANAHLALSDQLPMGPFDGKCLRLAQLHSDAVDFPKTGKPAEINEGLRPKKYPDFMGKSKDRSYRSDRILGMLYRDCGNQETSFDPLDEDGGRLQVDERLLVDGYTEFVKEARELKERYDDEVRSLTNHYGVKSDVEVASGFITEMEDHSHKREYETRQTIARAYSGIRKMFRAMFDEEFQKQNQQQQQESESNVSLSVAPTERRIEQKASAWYAVSYQDWQPGQYYTFAWIVWDILCKIAEKKSRATPQQQQQQQNLQALRLQQLLCPSLVGLGGSAASSSSGLDKTGIEHEELPLSNEGTVSSAEVLSRMNFGAVDGSRFRLNASYGTMDHAIAVARARLEHDKQRQQAEFQLQLQQQQQQQHSTSIPSSLLTPLESSAHQDPDASAQQRRGSSASSEDPLLNSGSTAQPPLLASLSQDSYDGDEMDLFHQQTQSSSSASPAPSALLLPSTTTTATATIAAVSGAASIGTGTGTGTGTENTVHATITTTIPPIGPYHAKPPLSPAAKAARTRHYDNVMNKAMSDAVVHLAALEELCESSMSSPPSSSPPIVPKTTATATTTITATATATAVATAASSTAPSSALAKPLSLWDGPPEAWPGWSNFGANNNKITAAATKATTTTRATTHTSSALTPSTRTFTSTTATTVSTSLVDVGDVGATDKDLLESLTCSISASFAAAAAAATAPSPSSSYVNASGVLVIGSDISCEELADILDF</sequence>
<dbReference type="InterPro" id="IPR007855">
    <property type="entry name" value="RDRP"/>
</dbReference>
<evidence type="ECO:0000256" key="7">
    <source>
        <dbReference type="ARBA" id="ARBA00048744"/>
    </source>
</evidence>
<feature type="region of interest" description="Disordered" evidence="9">
    <location>
        <begin position="815"/>
        <end position="835"/>
    </location>
</feature>
<keyword evidence="4 8" id="KW-0548">Nucleotidyltransferase</keyword>
<evidence type="ECO:0000259" key="11">
    <source>
        <dbReference type="Pfam" id="PF26253"/>
    </source>
</evidence>
<comment type="similarity">
    <text evidence="1 8">Belongs to the RdRP family.</text>
</comment>
<feature type="region of interest" description="Disordered" evidence="9">
    <location>
        <begin position="985"/>
        <end position="1055"/>
    </location>
</feature>